<feature type="region of interest" description="Disordered" evidence="4">
    <location>
        <begin position="332"/>
        <end position="362"/>
    </location>
</feature>
<organism evidence="5 6">
    <name type="scientific">Cryoendolithus antarcticus</name>
    <dbReference type="NCBI Taxonomy" id="1507870"/>
    <lineage>
        <taxon>Eukaryota</taxon>
        <taxon>Fungi</taxon>
        <taxon>Dikarya</taxon>
        <taxon>Ascomycota</taxon>
        <taxon>Pezizomycotina</taxon>
        <taxon>Dothideomycetes</taxon>
        <taxon>Dothideomycetidae</taxon>
        <taxon>Cladosporiales</taxon>
        <taxon>Cladosporiaceae</taxon>
        <taxon>Cryoendolithus</taxon>
    </lineage>
</organism>
<dbReference type="EMBL" id="NAJO01000068">
    <property type="protein sequence ID" value="OQN96339.1"/>
    <property type="molecule type" value="Genomic_DNA"/>
</dbReference>
<dbReference type="SUPFAM" id="SSF50978">
    <property type="entry name" value="WD40 repeat-like"/>
    <property type="match status" value="1"/>
</dbReference>
<dbReference type="InterPro" id="IPR001680">
    <property type="entry name" value="WD40_rpt"/>
</dbReference>
<dbReference type="FunCoup" id="A0A1V8SBA3">
    <property type="interactions" value="1266"/>
</dbReference>
<feature type="repeat" description="WD" evidence="3">
    <location>
        <begin position="52"/>
        <end position="84"/>
    </location>
</feature>
<gene>
    <name evidence="5" type="ORF">B0A48_17595</name>
</gene>
<keyword evidence="2" id="KW-0677">Repeat</keyword>
<comment type="caution">
    <text evidence="5">The sequence shown here is derived from an EMBL/GenBank/DDBJ whole genome shotgun (WGS) entry which is preliminary data.</text>
</comment>
<dbReference type="InterPro" id="IPR015943">
    <property type="entry name" value="WD40/YVTN_repeat-like_dom_sf"/>
</dbReference>
<dbReference type="PROSITE" id="PS50082">
    <property type="entry name" value="WD_REPEATS_2"/>
    <property type="match status" value="2"/>
</dbReference>
<feature type="repeat" description="WD" evidence="3">
    <location>
        <begin position="146"/>
        <end position="179"/>
    </location>
</feature>
<dbReference type="Proteomes" id="UP000192596">
    <property type="component" value="Unassembled WGS sequence"/>
</dbReference>
<dbReference type="STRING" id="1507870.A0A1V8SBA3"/>
<evidence type="ECO:0000256" key="4">
    <source>
        <dbReference type="SAM" id="MobiDB-lite"/>
    </source>
</evidence>
<evidence type="ECO:0000256" key="2">
    <source>
        <dbReference type="ARBA" id="ARBA00022737"/>
    </source>
</evidence>
<evidence type="ECO:0000256" key="1">
    <source>
        <dbReference type="ARBA" id="ARBA00022574"/>
    </source>
</evidence>
<keyword evidence="1 3" id="KW-0853">WD repeat</keyword>
<dbReference type="InterPro" id="IPR036322">
    <property type="entry name" value="WD40_repeat_dom_sf"/>
</dbReference>
<sequence>MAAKQLASSTLGSPSNTYFFTLAKAGQHFATIGSDDSLRLFDLPTVQLTDEVKGAHSGLACLTAGADATTFVSAGRDSRVRVWDPRTGIKSPNLELIEPKSAGISAVACAGHFIAAGTESTKEGLGDVSVLIYDMRSPAQPIRSYAESHTDTITQLAWHSTQSNLLLSGSTDGLVSIFDANIPEEEDALMQVLNPRSAVHCAGFLTDDQVYTLSTDEQFSVYGLDKTGTTEEEPLPAHQFGDLREKLDCMYVINVAQQSFLPNPVVAFGHNVNQTLSLVPLQDPNWSIGSRVDLPGAHGEEVVRDILFVDAATTLTCGEDGHVRYWSLSPSDTAQQDQSLAAPGSKKAKRNAKKGIERFAPY</sequence>
<dbReference type="AlphaFoldDB" id="A0A1V8SBA3"/>
<evidence type="ECO:0000313" key="6">
    <source>
        <dbReference type="Proteomes" id="UP000192596"/>
    </source>
</evidence>
<protein>
    <submittedName>
        <fullName evidence="5">Uncharacterized protein</fullName>
    </submittedName>
</protein>
<dbReference type="InterPro" id="IPR039328">
    <property type="entry name" value="WDR89"/>
</dbReference>
<evidence type="ECO:0000256" key="3">
    <source>
        <dbReference type="PROSITE-ProRule" id="PRU00221"/>
    </source>
</evidence>
<dbReference type="PANTHER" id="PTHR22889">
    <property type="entry name" value="WD REPEAT-CONTAINING PROTEIN 89"/>
    <property type="match status" value="1"/>
</dbReference>
<evidence type="ECO:0000313" key="5">
    <source>
        <dbReference type="EMBL" id="OQN96339.1"/>
    </source>
</evidence>
<accession>A0A1V8SBA3</accession>
<name>A0A1V8SBA3_9PEZI</name>
<dbReference type="InParanoid" id="A0A1V8SBA3"/>
<dbReference type="SMART" id="SM00320">
    <property type="entry name" value="WD40"/>
    <property type="match status" value="5"/>
</dbReference>
<keyword evidence="6" id="KW-1185">Reference proteome</keyword>
<dbReference type="Pfam" id="PF00400">
    <property type="entry name" value="WD40"/>
    <property type="match status" value="2"/>
</dbReference>
<dbReference type="Gene3D" id="2.130.10.10">
    <property type="entry name" value="YVTN repeat-like/Quinoprotein amine dehydrogenase"/>
    <property type="match status" value="2"/>
</dbReference>
<reference evidence="6" key="1">
    <citation type="submission" date="2017-03" db="EMBL/GenBank/DDBJ databases">
        <title>Genomes of endolithic fungi from Antarctica.</title>
        <authorList>
            <person name="Coleine C."/>
            <person name="Masonjones S."/>
            <person name="Stajich J.E."/>
        </authorList>
    </citation>
    <scope>NUCLEOTIDE SEQUENCE [LARGE SCALE GENOMIC DNA]</scope>
    <source>
        <strain evidence="6">CCFEE 5527</strain>
    </source>
</reference>
<dbReference type="PANTHER" id="PTHR22889:SF0">
    <property type="entry name" value="WD REPEAT-CONTAINING PROTEIN 89"/>
    <property type="match status" value="1"/>
</dbReference>
<proteinExistence type="predicted"/>
<dbReference type="OrthoDB" id="25131at2759"/>